<sequence>MKLLVTFFRWLVGPSMTTLIEDLHVRLLNDWIQTPAPAFIHPHCIWKLDDGHVCIGIHQGRDFFENYQRRIDSTFPEWYEVVSEVIGSPIGGIVIGKYQFQREKNGLWYSAPFTHFYRIQKGQIVSGYYYMGEVSRHLSRCRPTTYFPTYGTLPSLN</sequence>
<dbReference type="RefSeq" id="WP_111350899.1">
    <property type="nucleotide sequence ID" value="NZ_QLII01000002.1"/>
</dbReference>
<proteinExistence type="predicted"/>
<dbReference type="InterPro" id="IPR032710">
    <property type="entry name" value="NTF2-like_dom_sf"/>
</dbReference>
<evidence type="ECO:0000313" key="2">
    <source>
        <dbReference type="Proteomes" id="UP000249016"/>
    </source>
</evidence>
<dbReference type="Gene3D" id="3.10.450.50">
    <property type="match status" value="1"/>
</dbReference>
<organism evidence="1 2">
    <name type="scientific">Spirosoma telluris</name>
    <dbReference type="NCBI Taxonomy" id="2183553"/>
    <lineage>
        <taxon>Bacteria</taxon>
        <taxon>Pseudomonadati</taxon>
        <taxon>Bacteroidota</taxon>
        <taxon>Cytophagia</taxon>
        <taxon>Cytophagales</taxon>
        <taxon>Cytophagaceae</taxon>
        <taxon>Spirosoma</taxon>
    </lineage>
</organism>
<keyword evidence="2" id="KW-1185">Reference proteome</keyword>
<dbReference type="Proteomes" id="UP000249016">
    <property type="component" value="Unassembled WGS sequence"/>
</dbReference>
<dbReference type="AlphaFoldDB" id="A0A327NDH6"/>
<accession>A0A327NDH6</accession>
<evidence type="ECO:0000313" key="1">
    <source>
        <dbReference type="EMBL" id="RAI73132.1"/>
    </source>
</evidence>
<dbReference type="SUPFAM" id="SSF54427">
    <property type="entry name" value="NTF2-like"/>
    <property type="match status" value="1"/>
</dbReference>
<comment type="caution">
    <text evidence="1">The sequence shown here is derived from an EMBL/GenBank/DDBJ whole genome shotgun (WGS) entry which is preliminary data.</text>
</comment>
<dbReference type="OrthoDB" id="961305at2"/>
<name>A0A327NDH6_9BACT</name>
<reference evidence="1 2" key="1">
    <citation type="submission" date="2018-06" db="EMBL/GenBank/DDBJ databases">
        <title>Spirosoma sp. HMF3257 Genome sequencing and assembly.</title>
        <authorList>
            <person name="Kang H."/>
            <person name="Cha I."/>
            <person name="Kim H."/>
            <person name="Kang J."/>
            <person name="Joh K."/>
        </authorList>
    </citation>
    <scope>NUCLEOTIDE SEQUENCE [LARGE SCALE GENOMIC DNA]</scope>
    <source>
        <strain evidence="1 2">HMF3257</strain>
    </source>
</reference>
<protein>
    <submittedName>
        <fullName evidence="1">Nuclear transport factor 2 family protein</fullName>
    </submittedName>
</protein>
<gene>
    <name evidence="1" type="ORF">HMF3257_37715</name>
</gene>
<dbReference type="EMBL" id="QLII01000002">
    <property type="protein sequence ID" value="RAI73132.1"/>
    <property type="molecule type" value="Genomic_DNA"/>
</dbReference>